<dbReference type="GO" id="GO:0032541">
    <property type="term" value="C:cortical endoplasmic reticulum"/>
    <property type="evidence" value="ECO:0007669"/>
    <property type="project" value="TreeGrafter"/>
</dbReference>
<dbReference type="GO" id="GO:0005789">
    <property type="term" value="C:endoplasmic reticulum membrane"/>
    <property type="evidence" value="ECO:0007669"/>
    <property type="project" value="UniProtKB-SubCell"/>
</dbReference>
<keyword evidence="9 10" id="KW-0472">Membrane</keyword>
<dbReference type="GO" id="GO:0006665">
    <property type="term" value="P:sphingolipid metabolic process"/>
    <property type="evidence" value="ECO:0007669"/>
    <property type="project" value="UniProtKB-UniRule"/>
</dbReference>
<dbReference type="PANTHER" id="PTHR14467:SF0">
    <property type="entry name" value="PROTEIN ARV1"/>
    <property type="match status" value="1"/>
</dbReference>
<name>A0A0H5C5G3_CYBJN</name>
<keyword evidence="7 10" id="KW-0445">Lipid transport</keyword>
<dbReference type="STRING" id="983966.A0A0H5C5G3"/>
<dbReference type="Pfam" id="PF04161">
    <property type="entry name" value="Arv1"/>
    <property type="match status" value="1"/>
</dbReference>
<evidence type="ECO:0000256" key="3">
    <source>
        <dbReference type="ARBA" id="ARBA00022448"/>
    </source>
</evidence>
<dbReference type="GO" id="GO:0032366">
    <property type="term" value="P:intracellular sterol transport"/>
    <property type="evidence" value="ECO:0007669"/>
    <property type="project" value="UniProtKB-UniRule"/>
</dbReference>
<keyword evidence="10" id="KW-0333">Golgi apparatus</keyword>
<dbReference type="AlphaFoldDB" id="A0A0H5C5G3"/>
<evidence type="ECO:0000256" key="8">
    <source>
        <dbReference type="ARBA" id="ARBA00023098"/>
    </source>
</evidence>
<dbReference type="InterPro" id="IPR007290">
    <property type="entry name" value="Arv1"/>
</dbReference>
<organism evidence="11 13">
    <name type="scientific">Cyberlindnera jadinii (strain ATCC 18201 / CBS 1600 / BCRC 20928 / JCM 3617 / NBRC 0987 / NRRL Y-1542)</name>
    <name type="common">Torula yeast</name>
    <name type="synonym">Candida utilis</name>
    <dbReference type="NCBI Taxonomy" id="983966"/>
    <lineage>
        <taxon>Eukaryota</taxon>
        <taxon>Fungi</taxon>
        <taxon>Dikarya</taxon>
        <taxon>Ascomycota</taxon>
        <taxon>Saccharomycotina</taxon>
        <taxon>Saccharomycetes</taxon>
        <taxon>Phaffomycetales</taxon>
        <taxon>Phaffomycetaceae</taxon>
        <taxon>Cyberlindnera</taxon>
    </lineage>
</organism>
<comment type="subcellular location">
    <subcellularLocation>
        <location evidence="1 10">Endoplasmic reticulum membrane</location>
        <topology evidence="1 10">Multi-pass membrane protein</topology>
    </subcellularLocation>
    <subcellularLocation>
        <location evidence="10">Golgi apparatus membrane</location>
        <topology evidence="10">Multi-pass membrane protein</topology>
    </subcellularLocation>
</comment>
<reference evidence="12 14" key="3">
    <citation type="journal article" date="2016" name="Proc. Natl. Acad. Sci. U.S.A.">
        <title>Comparative genomics of biotechnologically important yeasts.</title>
        <authorList>
            <person name="Riley R."/>
            <person name="Haridas S."/>
            <person name="Wolfe K.H."/>
            <person name="Lopes M.R."/>
            <person name="Hittinger C.T."/>
            <person name="Goeker M."/>
            <person name="Salamov A.A."/>
            <person name="Wisecaver J.H."/>
            <person name="Long T.M."/>
            <person name="Calvey C.H."/>
            <person name="Aerts A.L."/>
            <person name="Barry K.W."/>
            <person name="Choi C."/>
            <person name="Clum A."/>
            <person name="Coughlan A.Y."/>
            <person name="Deshpande S."/>
            <person name="Douglass A.P."/>
            <person name="Hanson S.J."/>
            <person name="Klenk H.-P."/>
            <person name="LaButti K.M."/>
            <person name="Lapidus A."/>
            <person name="Lindquist E.A."/>
            <person name="Lipzen A.M."/>
            <person name="Meier-Kolthoff J.P."/>
            <person name="Ohm R.A."/>
            <person name="Otillar R.P."/>
            <person name="Pangilinan J.L."/>
            <person name="Peng Y."/>
            <person name="Rokas A."/>
            <person name="Rosa C.A."/>
            <person name="Scheuner C."/>
            <person name="Sibirny A.A."/>
            <person name="Slot J.C."/>
            <person name="Stielow J.B."/>
            <person name="Sun H."/>
            <person name="Kurtzman C.P."/>
            <person name="Blackwell M."/>
            <person name="Grigoriev I.V."/>
            <person name="Jeffries T.W."/>
        </authorList>
    </citation>
    <scope>NUCLEOTIDE SEQUENCE [LARGE SCALE GENOMIC DNA]</scope>
    <source>
        <strain evidence="14">ATCC 18201 / CBS 1600 / BCRC 20928 / JCM 3617 / NBRC 0987 / NRRL Y-1542</strain>
        <strain evidence="12">NRRL Y-1542</strain>
    </source>
</reference>
<evidence type="ECO:0000256" key="10">
    <source>
        <dbReference type="RuleBase" id="RU368065"/>
    </source>
</evidence>
<keyword evidence="4 10" id="KW-0812">Transmembrane</keyword>
<dbReference type="GO" id="GO:0000139">
    <property type="term" value="C:Golgi membrane"/>
    <property type="evidence" value="ECO:0007669"/>
    <property type="project" value="UniProtKB-SubCell"/>
</dbReference>
<accession>A0A1E4S4K6</accession>
<comment type="function">
    <text evidence="10">Regulates also the sphingolipid metabolism.</text>
</comment>
<evidence type="ECO:0000256" key="2">
    <source>
        <dbReference type="ARBA" id="ARBA00009187"/>
    </source>
</evidence>
<keyword evidence="14" id="KW-1185">Reference proteome</keyword>
<reference evidence="13" key="2">
    <citation type="journal article" date="2015" name="J. Biotechnol.">
        <title>The structure of the Cyberlindnera jadinii genome and its relation to Candida utilis analyzed by the occurrence of single nucleotide polymorphisms.</title>
        <authorList>
            <person name="Rupp O."/>
            <person name="Brinkrolf K."/>
            <person name="Buerth C."/>
            <person name="Kunigo M."/>
            <person name="Schneider J."/>
            <person name="Jaenicke S."/>
            <person name="Goesmann A."/>
            <person name="Puehler A."/>
            <person name="Jaeger K.-E."/>
            <person name="Ernst J.F."/>
        </authorList>
    </citation>
    <scope>NUCLEOTIDE SEQUENCE [LARGE SCALE GENOMIC DNA]</scope>
    <source>
        <strain evidence="13">ATCC 18201 / CBS 1600 / BCRC 20928 / JCM 3617 / NBRC 0987 / NRRL Y-1542</strain>
    </source>
</reference>
<dbReference type="Proteomes" id="UP000038830">
    <property type="component" value="Unassembled WGS sequence"/>
</dbReference>
<proteinExistence type="inferred from homology"/>
<dbReference type="GO" id="GO:0016125">
    <property type="term" value="P:sterol metabolic process"/>
    <property type="evidence" value="ECO:0007669"/>
    <property type="project" value="UniProtKB-UniRule"/>
</dbReference>
<evidence type="ECO:0000256" key="9">
    <source>
        <dbReference type="ARBA" id="ARBA00023136"/>
    </source>
</evidence>
<dbReference type="RefSeq" id="XP_020071495.1">
    <property type="nucleotide sequence ID" value="XM_020212605.1"/>
</dbReference>
<feature type="transmembrane region" description="Helical" evidence="10">
    <location>
        <begin position="158"/>
        <end position="181"/>
    </location>
</feature>
<dbReference type="GeneID" id="30987001"/>
<evidence type="ECO:0000313" key="13">
    <source>
        <dbReference type="Proteomes" id="UP000038830"/>
    </source>
</evidence>
<dbReference type="EMBL" id="KV453928">
    <property type="protein sequence ID" value="ODV74456.1"/>
    <property type="molecule type" value="Genomic_DNA"/>
</dbReference>
<comment type="caution">
    <text evidence="10">Lacks conserved residue(s) required for the propagation of feature annotation.</text>
</comment>
<keyword evidence="10" id="KW-0746">Sphingolipid metabolism</keyword>
<dbReference type="EMBL" id="CDQK01000004">
    <property type="protein sequence ID" value="CEP23052.1"/>
    <property type="molecule type" value="Genomic_DNA"/>
</dbReference>
<evidence type="ECO:0000256" key="7">
    <source>
        <dbReference type="ARBA" id="ARBA00023055"/>
    </source>
</evidence>
<sequence>MICIECGEPVSSLYTTYPNGHIKLTDCASCHQVCDKYVEFDNVLLFIDVLLLKGQVFRHLVFNSIGLDKGMSTARKIRLVSVLFEIYITWAYEERKGLGGIKDFSIYNEVLAKDAVTQYLYFGVQCFSDDLLTHWLLQWLTCTLFKWTPRDSTTPGTAISMTLVIFSGVRLFPLLMLIWPYDSSQLDPTTMSITMKLCTNVALVEALRLITQFPLWKPIVMFAILTVCKLLTRTALIALLLSHGDYTTFVTIVSRQWRALQS</sequence>
<comment type="function">
    <text evidence="10">Mediator of sterol homeostasis involved in sterol uptake, trafficking and distribution into membranes.</text>
</comment>
<keyword evidence="3 10" id="KW-0813">Transport</keyword>
<protein>
    <recommendedName>
        <fullName evidence="10">Protein ARV</fullName>
    </recommendedName>
</protein>
<keyword evidence="6 10" id="KW-1133">Transmembrane helix</keyword>
<evidence type="ECO:0000313" key="12">
    <source>
        <dbReference type="EMBL" id="ODV74456.1"/>
    </source>
</evidence>
<evidence type="ECO:0000256" key="1">
    <source>
        <dbReference type="ARBA" id="ARBA00004477"/>
    </source>
</evidence>
<dbReference type="OMA" id="IYITWAY"/>
<gene>
    <name evidence="11" type="primary">ARV1</name>
    <name evidence="11" type="ORF">BN1211_3554</name>
    <name evidence="12" type="ORF">CYBJADRAFT_125571</name>
</gene>
<evidence type="ECO:0000256" key="6">
    <source>
        <dbReference type="ARBA" id="ARBA00022989"/>
    </source>
</evidence>
<dbReference type="PANTHER" id="PTHR14467">
    <property type="entry name" value="ARV1"/>
    <property type="match status" value="1"/>
</dbReference>
<dbReference type="GO" id="GO:0097036">
    <property type="term" value="P:regulation of plasma membrane sterol distribution"/>
    <property type="evidence" value="ECO:0007669"/>
    <property type="project" value="UniProtKB-UniRule"/>
</dbReference>
<evidence type="ECO:0000256" key="4">
    <source>
        <dbReference type="ARBA" id="ARBA00022692"/>
    </source>
</evidence>
<reference evidence="11" key="1">
    <citation type="submission" date="2014-12" db="EMBL/GenBank/DDBJ databases">
        <authorList>
            <person name="Jaenicke S."/>
        </authorList>
    </citation>
    <scope>NUCLEOTIDE SEQUENCE [LARGE SCALE GENOMIC DNA]</scope>
    <source>
        <strain evidence="11">CBS1600</strain>
    </source>
</reference>
<dbReference type="OrthoDB" id="2192830at2759"/>
<comment type="similarity">
    <text evidence="2 10">Belongs to the ARV1 family.</text>
</comment>
<evidence type="ECO:0000256" key="5">
    <source>
        <dbReference type="ARBA" id="ARBA00022824"/>
    </source>
</evidence>
<accession>A0A0H5C5G3</accession>
<evidence type="ECO:0000313" key="11">
    <source>
        <dbReference type="EMBL" id="CEP23052.1"/>
    </source>
</evidence>
<dbReference type="Proteomes" id="UP000094389">
    <property type="component" value="Unassembled WGS sequence"/>
</dbReference>
<keyword evidence="8 10" id="KW-0443">Lipid metabolism</keyword>
<feature type="transmembrane region" description="Helical" evidence="10">
    <location>
        <begin position="219"/>
        <end position="241"/>
    </location>
</feature>
<keyword evidence="5 10" id="KW-0256">Endoplasmic reticulum</keyword>
<evidence type="ECO:0000313" key="14">
    <source>
        <dbReference type="Proteomes" id="UP000094389"/>
    </source>
</evidence>